<evidence type="ECO:0000313" key="1">
    <source>
        <dbReference type="EMBL" id="GME70089.1"/>
    </source>
</evidence>
<reference evidence="1" key="1">
    <citation type="submission" date="2023-04" db="EMBL/GenBank/DDBJ databases">
        <title>Ambrosiozyma monospora NBRC 10751.</title>
        <authorList>
            <person name="Ichikawa N."/>
            <person name="Sato H."/>
            <person name="Tonouchi N."/>
        </authorList>
    </citation>
    <scope>NUCLEOTIDE SEQUENCE</scope>
    <source>
        <strain evidence="1">NBRC 10751</strain>
    </source>
</reference>
<sequence>MQPCSSMCHQATTPFSNLLFVVSYESAGELVAVDALFNGMRDHRFVGKKDGAWMTDIQVDQLLEHGYVCRIDNIGDKALHDHIGQPSNIKYEKAMELDYEKRPIKPNVKN</sequence>
<organism evidence="1 2">
    <name type="scientific">Ambrosiozyma monospora</name>
    <name type="common">Yeast</name>
    <name type="synonym">Endomycopsis monosporus</name>
    <dbReference type="NCBI Taxonomy" id="43982"/>
    <lineage>
        <taxon>Eukaryota</taxon>
        <taxon>Fungi</taxon>
        <taxon>Dikarya</taxon>
        <taxon>Ascomycota</taxon>
        <taxon>Saccharomycotina</taxon>
        <taxon>Pichiomycetes</taxon>
        <taxon>Pichiales</taxon>
        <taxon>Pichiaceae</taxon>
        <taxon>Ambrosiozyma</taxon>
    </lineage>
</organism>
<accession>A0ACB5SQQ2</accession>
<dbReference type="Proteomes" id="UP001165064">
    <property type="component" value="Unassembled WGS sequence"/>
</dbReference>
<protein>
    <submittedName>
        <fullName evidence="1">Unnamed protein product</fullName>
    </submittedName>
</protein>
<gene>
    <name evidence="1" type="ORF">Amon02_000001800</name>
</gene>
<name>A0ACB5SQQ2_AMBMO</name>
<evidence type="ECO:0000313" key="2">
    <source>
        <dbReference type="Proteomes" id="UP001165064"/>
    </source>
</evidence>
<proteinExistence type="predicted"/>
<keyword evidence="2" id="KW-1185">Reference proteome</keyword>
<comment type="caution">
    <text evidence="1">The sequence shown here is derived from an EMBL/GenBank/DDBJ whole genome shotgun (WGS) entry which is preliminary data.</text>
</comment>
<dbReference type="EMBL" id="BSXS01000001">
    <property type="protein sequence ID" value="GME70089.1"/>
    <property type="molecule type" value="Genomic_DNA"/>
</dbReference>